<comment type="caution">
    <text evidence="2">The sequence shown here is derived from an EMBL/GenBank/DDBJ whole genome shotgun (WGS) entry which is preliminary data.</text>
</comment>
<keyword evidence="1" id="KW-1133">Transmembrane helix</keyword>
<dbReference type="InterPro" id="IPR021924">
    <property type="entry name" value="DUF3537"/>
</dbReference>
<feature type="transmembrane region" description="Helical" evidence="1">
    <location>
        <begin position="54"/>
        <end position="74"/>
    </location>
</feature>
<name>A0A427A6P3_ENSVE</name>
<dbReference type="Pfam" id="PF12056">
    <property type="entry name" value="DUF3537"/>
    <property type="match status" value="1"/>
</dbReference>
<reference evidence="2 3" key="1">
    <citation type="journal article" date="2014" name="Agronomy (Basel)">
        <title>A Draft Genome Sequence for Ensete ventricosum, the Drought-Tolerant Tree Against Hunger.</title>
        <authorList>
            <person name="Harrison J."/>
            <person name="Moore K.A."/>
            <person name="Paszkiewicz K."/>
            <person name="Jones T."/>
            <person name="Grant M."/>
            <person name="Ambacheew D."/>
            <person name="Muzemil S."/>
            <person name="Studholme D.J."/>
        </authorList>
    </citation>
    <scope>NUCLEOTIDE SEQUENCE [LARGE SCALE GENOMIC DNA]</scope>
</reference>
<dbReference type="PANTHER" id="PTHR31963:SF29">
    <property type="entry name" value="OS02G0566400 PROTEIN"/>
    <property type="match status" value="1"/>
</dbReference>
<keyword evidence="1" id="KW-0812">Transmembrane</keyword>
<keyword evidence="1" id="KW-0472">Membrane</keyword>
<sequence>VEAITSNSIESLLPSRASYTRNFSRASDKLRSFRYCLRWMCVDQFDARHTIVSWSLFLLGVFVPIASHFILSYASTHPAYDVVV</sequence>
<proteinExistence type="predicted"/>
<accession>A0A427A6P3</accession>
<evidence type="ECO:0000313" key="3">
    <source>
        <dbReference type="Proteomes" id="UP000287651"/>
    </source>
</evidence>
<feature type="non-terminal residue" evidence="2">
    <location>
        <position position="1"/>
    </location>
</feature>
<dbReference type="EMBL" id="AMZH03003560">
    <property type="protein sequence ID" value="RRT71927.1"/>
    <property type="molecule type" value="Genomic_DNA"/>
</dbReference>
<dbReference type="AlphaFoldDB" id="A0A427A6P3"/>
<dbReference type="Proteomes" id="UP000287651">
    <property type="component" value="Unassembled WGS sequence"/>
</dbReference>
<gene>
    <name evidence="2" type="ORF">B296_00020944</name>
</gene>
<organism evidence="2 3">
    <name type="scientific">Ensete ventricosum</name>
    <name type="common">Abyssinian banana</name>
    <name type="synonym">Musa ensete</name>
    <dbReference type="NCBI Taxonomy" id="4639"/>
    <lineage>
        <taxon>Eukaryota</taxon>
        <taxon>Viridiplantae</taxon>
        <taxon>Streptophyta</taxon>
        <taxon>Embryophyta</taxon>
        <taxon>Tracheophyta</taxon>
        <taxon>Spermatophyta</taxon>
        <taxon>Magnoliopsida</taxon>
        <taxon>Liliopsida</taxon>
        <taxon>Zingiberales</taxon>
        <taxon>Musaceae</taxon>
        <taxon>Ensete</taxon>
    </lineage>
</organism>
<evidence type="ECO:0000313" key="2">
    <source>
        <dbReference type="EMBL" id="RRT71927.1"/>
    </source>
</evidence>
<evidence type="ECO:0000256" key="1">
    <source>
        <dbReference type="SAM" id="Phobius"/>
    </source>
</evidence>
<dbReference type="PANTHER" id="PTHR31963">
    <property type="entry name" value="RAS GUANINE NUCLEOTIDE EXCHANGE FACTOR K"/>
    <property type="match status" value="1"/>
</dbReference>
<protein>
    <submittedName>
        <fullName evidence="2">Uncharacterized protein</fullName>
    </submittedName>
</protein>